<proteinExistence type="inferred from homology"/>
<keyword evidence="4" id="KW-0378">Hydrolase</keyword>
<dbReference type="PANTHER" id="PTHR30480:SF13">
    <property type="entry name" value="BETA-HEXOSAMINIDASE"/>
    <property type="match status" value="1"/>
</dbReference>
<dbReference type="EC" id="3.2.1.52" evidence="3"/>
<accession>A0ABN1B1I3</accession>
<evidence type="ECO:0000313" key="8">
    <source>
        <dbReference type="EMBL" id="GAA0488024.1"/>
    </source>
</evidence>
<keyword evidence="5" id="KW-0326">Glycosidase</keyword>
<dbReference type="NCBIfam" id="NF003740">
    <property type="entry name" value="PRK05337.1"/>
    <property type="match status" value="1"/>
</dbReference>
<dbReference type="SUPFAM" id="SSF51445">
    <property type="entry name" value="(Trans)glycosidases"/>
    <property type="match status" value="1"/>
</dbReference>
<comment type="similarity">
    <text evidence="2">Belongs to the glycosyl hydrolase 3 family.</text>
</comment>
<keyword evidence="6" id="KW-0472">Membrane</keyword>
<keyword evidence="6" id="KW-0812">Transmembrane</keyword>
<keyword evidence="9" id="KW-1185">Reference proteome</keyword>
<comment type="caution">
    <text evidence="8">The sequence shown here is derived from an EMBL/GenBank/DDBJ whole genome shotgun (WGS) entry which is preliminary data.</text>
</comment>
<evidence type="ECO:0000256" key="4">
    <source>
        <dbReference type="ARBA" id="ARBA00022801"/>
    </source>
</evidence>
<dbReference type="Proteomes" id="UP001500880">
    <property type="component" value="Unassembled WGS sequence"/>
</dbReference>
<evidence type="ECO:0000256" key="1">
    <source>
        <dbReference type="ARBA" id="ARBA00001231"/>
    </source>
</evidence>
<dbReference type="InterPro" id="IPR001764">
    <property type="entry name" value="Glyco_hydro_3_N"/>
</dbReference>
<protein>
    <recommendedName>
        <fullName evidence="3">beta-N-acetylhexosaminidase</fullName>
        <ecNumber evidence="3">3.2.1.52</ecNumber>
    </recommendedName>
</protein>
<evidence type="ECO:0000256" key="6">
    <source>
        <dbReference type="SAM" id="Phobius"/>
    </source>
</evidence>
<dbReference type="InterPro" id="IPR017853">
    <property type="entry name" value="GH"/>
</dbReference>
<evidence type="ECO:0000313" key="9">
    <source>
        <dbReference type="Proteomes" id="UP001500880"/>
    </source>
</evidence>
<evidence type="ECO:0000259" key="7">
    <source>
        <dbReference type="Pfam" id="PF00933"/>
    </source>
</evidence>
<dbReference type="EMBL" id="BAAADO010000002">
    <property type="protein sequence ID" value="GAA0488024.1"/>
    <property type="molecule type" value="Genomic_DNA"/>
</dbReference>
<dbReference type="InterPro" id="IPR019800">
    <property type="entry name" value="Glyco_hydro_3_AS"/>
</dbReference>
<dbReference type="Pfam" id="PF00933">
    <property type="entry name" value="Glyco_hydro_3"/>
    <property type="match status" value="1"/>
</dbReference>
<dbReference type="Gene3D" id="3.20.20.300">
    <property type="entry name" value="Glycoside hydrolase, family 3, N-terminal domain"/>
    <property type="match status" value="1"/>
</dbReference>
<dbReference type="PANTHER" id="PTHR30480">
    <property type="entry name" value="BETA-HEXOSAMINIDASE-RELATED"/>
    <property type="match status" value="1"/>
</dbReference>
<dbReference type="InterPro" id="IPR050226">
    <property type="entry name" value="NagZ_Beta-hexosaminidase"/>
</dbReference>
<comment type="catalytic activity">
    <reaction evidence="1">
        <text>Hydrolysis of terminal non-reducing N-acetyl-D-hexosamine residues in N-acetyl-beta-D-hexosaminides.</text>
        <dbReference type="EC" id="3.2.1.52"/>
    </reaction>
</comment>
<feature type="transmembrane region" description="Helical" evidence="6">
    <location>
        <begin position="5"/>
        <end position="22"/>
    </location>
</feature>
<gene>
    <name evidence="8" type="primary">nagZ</name>
    <name evidence="8" type="ORF">GCM10008986_11990</name>
</gene>
<evidence type="ECO:0000256" key="5">
    <source>
        <dbReference type="ARBA" id="ARBA00023295"/>
    </source>
</evidence>
<organism evidence="8 9">
    <name type="scientific">Salinibacillus aidingensis</name>
    <dbReference type="NCBI Taxonomy" id="237684"/>
    <lineage>
        <taxon>Bacteria</taxon>
        <taxon>Bacillati</taxon>
        <taxon>Bacillota</taxon>
        <taxon>Bacilli</taxon>
        <taxon>Bacillales</taxon>
        <taxon>Bacillaceae</taxon>
        <taxon>Salinibacillus</taxon>
    </lineage>
</organism>
<evidence type="ECO:0000256" key="3">
    <source>
        <dbReference type="ARBA" id="ARBA00012663"/>
    </source>
</evidence>
<keyword evidence="6" id="KW-1133">Transmembrane helix</keyword>
<feature type="domain" description="Glycoside hydrolase family 3 N-terminal" evidence="7">
    <location>
        <begin position="43"/>
        <end position="361"/>
    </location>
</feature>
<evidence type="ECO:0000256" key="2">
    <source>
        <dbReference type="ARBA" id="ARBA00005336"/>
    </source>
</evidence>
<dbReference type="RefSeq" id="WP_343838732.1">
    <property type="nucleotide sequence ID" value="NZ_BAAADO010000002.1"/>
</dbReference>
<dbReference type="InterPro" id="IPR036962">
    <property type="entry name" value="Glyco_hydro_3_N_sf"/>
</dbReference>
<sequence>MLKKAWLYAFIFIVMIIFPYTIGSSDPKEHPDDIERQIESLSLDEKIGQMLLVGFEGTRLNGEVKAYIEDYHVGGLILFKENLLDVEQTTKLLNHIKHKNKGQIPLFLGIDEEGGEISRVPDELKALPDAREVGEVDQPELSFQYGNMLANQIQPLGFNMDFAPVLDINTNPENPIIGRRAFGSTAEKVTKHGLAVMNGIRATGVIPVVKHFPGHGDTSLDSHEELPVVSKSLEELQDLELKPFKAAIKRNADAVMMAHLSVPNIDNKYPASLSKRMIQGLLRNQMGFEGLVITDDLTMKAITNQYTVADAAVQSVKAGSDILLIAHQKENVAETFKKLKQAVKTGDLSEQRINESVYRILDKKRQFNIHNDQHSRADISQINQKIKELLINMEASN</sequence>
<dbReference type="PROSITE" id="PS00775">
    <property type="entry name" value="GLYCOSYL_HYDROL_F3"/>
    <property type="match status" value="1"/>
</dbReference>
<name>A0ABN1B1I3_9BACI</name>
<reference evidence="8 9" key="1">
    <citation type="journal article" date="2019" name="Int. J. Syst. Evol. Microbiol.">
        <title>The Global Catalogue of Microorganisms (GCM) 10K type strain sequencing project: providing services to taxonomists for standard genome sequencing and annotation.</title>
        <authorList>
            <consortium name="The Broad Institute Genomics Platform"/>
            <consortium name="The Broad Institute Genome Sequencing Center for Infectious Disease"/>
            <person name="Wu L."/>
            <person name="Ma J."/>
        </authorList>
    </citation>
    <scope>NUCLEOTIDE SEQUENCE [LARGE SCALE GENOMIC DNA]</scope>
    <source>
        <strain evidence="8 9">JCM 12389</strain>
    </source>
</reference>